<name>Q4SA77_TETNG</name>
<dbReference type="EMBL" id="CAAE01014692">
    <property type="protein sequence ID" value="CAG02455.1"/>
    <property type="molecule type" value="Genomic_DNA"/>
</dbReference>
<sequence>MGRHRSRHLGSVSRGTLVHGSHSSPPLETLLLLVEFQVNPGSASRFRANAHKRSSSTKDESIAASLTLRLCLMGWLGLLRCVSEQEKSAAGSVKEGGSRLALPSEREQAASSLGRLLRASFSSTSGSDISKVISHIEVVSR</sequence>
<comment type="caution">
    <text evidence="2">The sequence shown here is derived from an EMBL/GenBank/DDBJ whole genome shotgun (WGS) entry which is preliminary data.</text>
</comment>
<dbReference type="AlphaFoldDB" id="Q4SA77"/>
<reference evidence="2" key="1">
    <citation type="journal article" date="2004" name="Nature">
        <title>Genome duplication in the teleost fish Tetraodon nigroviridis reveals the early vertebrate proto-karyotype.</title>
        <authorList>
            <person name="Jaillon O."/>
            <person name="Aury J.-M."/>
            <person name="Brunet F."/>
            <person name="Petit J.-L."/>
            <person name="Stange-Thomann N."/>
            <person name="Mauceli E."/>
            <person name="Bouneau L."/>
            <person name="Fischer C."/>
            <person name="Ozouf-Costaz C."/>
            <person name="Bernot A."/>
            <person name="Nicaud S."/>
            <person name="Jaffe D."/>
            <person name="Fisher S."/>
            <person name="Lutfalla G."/>
            <person name="Dossat C."/>
            <person name="Segurens B."/>
            <person name="Dasilva C."/>
            <person name="Salanoubat M."/>
            <person name="Levy M."/>
            <person name="Boudet N."/>
            <person name="Castellano S."/>
            <person name="Anthouard V."/>
            <person name="Jubin C."/>
            <person name="Castelli V."/>
            <person name="Katinka M."/>
            <person name="Vacherie B."/>
            <person name="Biemont C."/>
            <person name="Skalli Z."/>
            <person name="Cattolico L."/>
            <person name="Poulain J."/>
            <person name="De Berardinis V."/>
            <person name="Cruaud C."/>
            <person name="Duprat S."/>
            <person name="Brottier P."/>
            <person name="Coutanceau J.-P."/>
            <person name="Gouzy J."/>
            <person name="Parra G."/>
            <person name="Lardier G."/>
            <person name="Chapple C."/>
            <person name="McKernan K.J."/>
            <person name="McEwan P."/>
            <person name="Bosak S."/>
            <person name="Kellis M."/>
            <person name="Volff J.-N."/>
            <person name="Guigo R."/>
            <person name="Zody M.C."/>
            <person name="Mesirov J."/>
            <person name="Lindblad-Toh K."/>
            <person name="Birren B."/>
            <person name="Nusbaum C."/>
            <person name="Kahn D."/>
            <person name="Robinson-Rechavi M."/>
            <person name="Laudet V."/>
            <person name="Schachter V."/>
            <person name="Quetier F."/>
            <person name="Saurin W."/>
            <person name="Scarpelli C."/>
            <person name="Wincker P."/>
            <person name="Lander E.S."/>
            <person name="Weissenbach J."/>
            <person name="Roest Crollius H."/>
        </authorList>
    </citation>
    <scope>NUCLEOTIDE SEQUENCE [LARGE SCALE GENOMIC DNA]</scope>
</reference>
<gene>
    <name evidence="2" type="ORF">GSTENG00021576001</name>
</gene>
<feature type="region of interest" description="Disordered" evidence="1">
    <location>
        <begin position="1"/>
        <end position="22"/>
    </location>
</feature>
<reference evidence="2" key="2">
    <citation type="submission" date="2004-02" db="EMBL/GenBank/DDBJ databases">
        <authorList>
            <consortium name="Genoscope"/>
            <consortium name="Whitehead Institute Centre for Genome Research"/>
        </authorList>
    </citation>
    <scope>NUCLEOTIDE SEQUENCE</scope>
</reference>
<dbReference type="KEGG" id="tng:GSTEN00021576G001"/>
<protein>
    <submittedName>
        <fullName evidence="2">(spotted green pufferfish) hypothetical protein</fullName>
    </submittedName>
</protein>
<evidence type="ECO:0000313" key="2">
    <source>
        <dbReference type="EMBL" id="CAG02455.1"/>
    </source>
</evidence>
<accession>Q4SA77</accession>
<proteinExistence type="predicted"/>
<evidence type="ECO:0000256" key="1">
    <source>
        <dbReference type="SAM" id="MobiDB-lite"/>
    </source>
</evidence>
<organism evidence="2">
    <name type="scientific">Tetraodon nigroviridis</name>
    <name type="common">Spotted green pufferfish</name>
    <name type="synonym">Chelonodon nigroviridis</name>
    <dbReference type="NCBI Taxonomy" id="99883"/>
    <lineage>
        <taxon>Eukaryota</taxon>
        <taxon>Metazoa</taxon>
        <taxon>Chordata</taxon>
        <taxon>Craniata</taxon>
        <taxon>Vertebrata</taxon>
        <taxon>Euteleostomi</taxon>
        <taxon>Actinopterygii</taxon>
        <taxon>Neopterygii</taxon>
        <taxon>Teleostei</taxon>
        <taxon>Neoteleostei</taxon>
        <taxon>Acanthomorphata</taxon>
        <taxon>Eupercaria</taxon>
        <taxon>Tetraodontiformes</taxon>
        <taxon>Tetradontoidea</taxon>
        <taxon>Tetraodontidae</taxon>
        <taxon>Tetraodon</taxon>
    </lineage>
</organism>